<dbReference type="OrthoDB" id="1733498at2759"/>
<accession>A0A9N9JBG2</accession>
<dbReference type="EMBL" id="CAJVQA010022412">
    <property type="protein sequence ID" value="CAG8773664.1"/>
    <property type="molecule type" value="Genomic_DNA"/>
</dbReference>
<evidence type="ECO:0000313" key="2">
    <source>
        <dbReference type="Proteomes" id="UP000789759"/>
    </source>
</evidence>
<feature type="non-terminal residue" evidence="1">
    <location>
        <position position="1"/>
    </location>
</feature>
<protein>
    <submittedName>
        <fullName evidence="1">10722_t:CDS:1</fullName>
    </submittedName>
</protein>
<organism evidence="1 2">
    <name type="scientific">Cetraspora pellucida</name>
    <dbReference type="NCBI Taxonomy" id="1433469"/>
    <lineage>
        <taxon>Eukaryota</taxon>
        <taxon>Fungi</taxon>
        <taxon>Fungi incertae sedis</taxon>
        <taxon>Mucoromycota</taxon>
        <taxon>Glomeromycotina</taxon>
        <taxon>Glomeromycetes</taxon>
        <taxon>Diversisporales</taxon>
        <taxon>Gigasporaceae</taxon>
        <taxon>Cetraspora</taxon>
    </lineage>
</organism>
<proteinExistence type="predicted"/>
<dbReference type="Proteomes" id="UP000789759">
    <property type="component" value="Unassembled WGS sequence"/>
</dbReference>
<keyword evidence="2" id="KW-1185">Reference proteome</keyword>
<evidence type="ECO:0000313" key="1">
    <source>
        <dbReference type="EMBL" id="CAG8773664.1"/>
    </source>
</evidence>
<comment type="caution">
    <text evidence="1">The sequence shown here is derived from an EMBL/GenBank/DDBJ whole genome shotgun (WGS) entry which is preliminary data.</text>
</comment>
<dbReference type="AlphaFoldDB" id="A0A9N9JBG2"/>
<name>A0A9N9JBG2_9GLOM</name>
<gene>
    <name evidence="1" type="ORF">CPELLU_LOCUS15998</name>
</gene>
<sequence length="149" mass="17041">MLNIIKLDNNTNELYNHHNNNIDISIFVDSDDRLNSNLDINDIPQEVFSLNNNLVSSIEVGKTFTKKSLDIIIRADIVCYHASIAKKTSTKLRTTKSIAIGCLFKIVVHWINNEYHVRLANLKHNHSIDTAITLFDSGHHKLSYNEKNQ</sequence>
<reference evidence="1" key="1">
    <citation type="submission" date="2021-06" db="EMBL/GenBank/DDBJ databases">
        <authorList>
            <person name="Kallberg Y."/>
            <person name="Tangrot J."/>
            <person name="Rosling A."/>
        </authorList>
    </citation>
    <scope>NUCLEOTIDE SEQUENCE</scope>
    <source>
        <strain evidence="1">FL966</strain>
    </source>
</reference>